<evidence type="ECO:0000313" key="3">
    <source>
        <dbReference type="Proteomes" id="UP000824998"/>
    </source>
</evidence>
<accession>A0A9P7Y8V5</accession>
<organism evidence="2 3">
    <name type="scientific">Amylocarpus encephaloides</name>
    <dbReference type="NCBI Taxonomy" id="45428"/>
    <lineage>
        <taxon>Eukaryota</taxon>
        <taxon>Fungi</taxon>
        <taxon>Dikarya</taxon>
        <taxon>Ascomycota</taxon>
        <taxon>Pezizomycotina</taxon>
        <taxon>Leotiomycetes</taxon>
        <taxon>Helotiales</taxon>
        <taxon>Helotiales incertae sedis</taxon>
        <taxon>Amylocarpus</taxon>
    </lineage>
</organism>
<feature type="compositionally biased region" description="Polar residues" evidence="1">
    <location>
        <begin position="951"/>
        <end position="972"/>
    </location>
</feature>
<feature type="compositionally biased region" description="Polar residues" evidence="1">
    <location>
        <begin position="614"/>
        <end position="633"/>
    </location>
</feature>
<feature type="compositionally biased region" description="Polar residues" evidence="1">
    <location>
        <begin position="807"/>
        <end position="817"/>
    </location>
</feature>
<feature type="region of interest" description="Disordered" evidence="1">
    <location>
        <begin position="1297"/>
        <end position="1324"/>
    </location>
</feature>
<keyword evidence="3" id="KW-1185">Reference proteome</keyword>
<feature type="compositionally biased region" description="Acidic residues" evidence="1">
    <location>
        <begin position="47"/>
        <end position="58"/>
    </location>
</feature>
<evidence type="ECO:0000256" key="1">
    <source>
        <dbReference type="SAM" id="MobiDB-lite"/>
    </source>
</evidence>
<feature type="compositionally biased region" description="Polar residues" evidence="1">
    <location>
        <begin position="1100"/>
        <end position="1111"/>
    </location>
</feature>
<name>A0A9P7Y8V5_9HELO</name>
<feature type="compositionally biased region" description="Acidic residues" evidence="1">
    <location>
        <begin position="872"/>
        <end position="881"/>
    </location>
</feature>
<feature type="compositionally biased region" description="Basic and acidic residues" evidence="1">
    <location>
        <begin position="219"/>
        <end position="231"/>
    </location>
</feature>
<sequence>MAGPFANTFEDEPMTPQSAGSANISYRANVNRQKTTKWTQAKAVDYGGDDWGDDDDYGYDPPAPPPPPISKPTGLRQQGQVLQTHPRSEPPTSGDKKASGQLPLLPRASNPRGRSNSFDADEERNFSGATVRQPSPSTTNSMNASSSGPATRFSQITGFPSTRNPSGPPPLSISTQQPHATGFRKTSQAISPVAETPQVDTTPEPGEHGAQADASASDTHARSEFQARRDYSPSAVPPPLSTRPSPAPHNAQERSSSATRFPARKSSLSQVTRPNLSGAGPSSEDASTPKSPAPAARSSSPSAVTRSPTTPTTGKNLPFIRPADIYKRAEEERQSMESGRPSLDSIMGPSNDRSESPARRPRRENPSSDKLGGGIRRRTSLDDGDSEPGRHLTPMLDTVRERKSEYGFDGLNVHDPGEGQKSEKVAQQSEINHLELEDARRSSTSPKLPDLNRISGFGMDMFSQSTHAGPTQPLAAQTGPADSTTTHIEGTTLHSQPSIGLRSVVHQAFDRTDDSSVPPTPTSRTGSGVRRTDSESTGTTGISPIMSRVPSAAAPDSRNRDVSKASILEVVNEPASPVLPDGNAQEELSSSHNPLAQPQPTIPGFKPGHRRDISTPSPGNSPARTPDLGTSATYSHGHEAFITDSDHLAESGQGLSRPLAEREQSSRPVIPGEWTSYATSSRSKTTQQDRGIEEARKPDLGQLSMSHRTDDDDLDTTPTTAKQPLPPSASTAALAPSTMETSTGGAFGEHDEGNLQSTQQPIVALPTPDPAMASSSNVYSKYPLDPRLLPKLEQAPAETQLRPDTVHQATPALSSIGPTPPPKDTPLDREAVNDVGYFPSPRSAPEQKMADPNENEALGSSDSPQMTPAVDVDPESQNNEDDQLRTEIVKKLGPHPSASSRYDDSLPTPLDETIIGGQTRESTYLPSEYDNYWASTGDNDSTIPAIVRTPSNEAVPTPAPSTLYSSLESDTTPIPPLNPRRTAPSNDGPGLPSLQQRFSWEKSIENVPKTLTSGTTANLPAPHISGTSTGTSEAPEVVPQQETGSLSHPNAPYDGLILDDRPTEQSGSPHQTNRSSIGREAALLAGGAALTAGALATRAPSTAQTETQPSRRLSLAEEKGSQVSSYLVSATPLEDNHPSRSPQPYFQSTDQTVHASPGASFPTSTSTRPPLQHATNDRILAFKEIAAMKSQQQRIATFDATRERYAQMDSGLNAWMVTLQAQQPEHADQTGLWGGSARSKFAKSAGSGTTPLQQPYYQQYLNASSPTTPTSTSNPGSNMPVQAKGKELLHTAGIFGGKAGKAGKGLLAKGKSRLRGSGGGDKVE</sequence>
<feature type="compositionally biased region" description="Pro residues" evidence="1">
    <location>
        <begin position="235"/>
        <end position="247"/>
    </location>
</feature>
<feature type="region of interest" description="Disordered" evidence="1">
    <location>
        <begin position="1096"/>
        <end position="1171"/>
    </location>
</feature>
<protein>
    <submittedName>
        <fullName evidence="2">Uncharacterized protein</fullName>
    </submittedName>
</protein>
<feature type="compositionally biased region" description="Pro residues" evidence="1">
    <location>
        <begin position="61"/>
        <end position="70"/>
    </location>
</feature>
<feature type="compositionally biased region" description="Polar residues" evidence="1">
    <location>
        <begin position="75"/>
        <end position="85"/>
    </location>
</feature>
<gene>
    <name evidence="2" type="ORF">BJ875DRAFT_233413</name>
</gene>
<feature type="compositionally biased region" description="Polar residues" evidence="1">
    <location>
        <begin position="586"/>
        <end position="599"/>
    </location>
</feature>
<feature type="compositionally biased region" description="Low complexity" evidence="1">
    <location>
        <begin position="728"/>
        <end position="738"/>
    </location>
</feature>
<feature type="compositionally biased region" description="Basic and acidic residues" evidence="1">
    <location>
        <begin position="324"/>
        <end position="335"/>
    </location>
</feature>
<feature type="compositionally biased region" description="Low complexity" evidence="1">
    <location>
        <begin position="286"/>
        <end position="313"/>
    </location>
</feature>
<feature type="compositionally biased region" description="Basic and acidic residues" evidence="1">
    <location>
        <begin position="690"/>
        <end position="699"/>
    </location>
</feature>
<feature type="compositionally biased region" description="Basic and acidic residues" evidence="1">
    <location>
        <begin position="415"/>
        <end position="424"/>
    </location>
</feature>
<dbReference type="EMBL" id="MU251900">
    <property type="protein sequence ID" value="KAG9228590.1"/>
    <property type="molecule type" value="Genomic_DNA"/>
</dbReference>
<feature type="compositionally biased region" description="Basic and acidic residues" evidence="1">
    <location>
        <begin position="432"/>
        <end position="441"/>
    </location>
</feature>
<feature type="compositionally biased region" description="Polar residues" evidence="1">
    <location>
        <begin position="172"/>
        <end position="190"/>
    </location>
</feature>
<feature type="region of interest" description="Disordered" evidence="1">
    <location>
        <begin position="1010"/>
        <end position="1075"/>
    </location>
</feature>
<proteinExistence type="predicted"/>
<dbReference type="OrthoDB" id="5151921at2759"/>
<feature type="region of interest" description="Disordered" evidence="1">
    <location>
        <begin position="648"/>
        <end position="913"/>
    </location>
</feature>
<feature type="region of interest" description="Disordered" evidence="1">
    <location>
        <begin position="509"/>
        <end position="560"/>
    </location>
</feature>
<feature type="compositionally biased region" description="Low complexity" evidence="1">
    <location>
        <begin position="1262"/>
        <end position="1273"/>
    </location>
</feature>
<feature type="compositionally biased region" description="Polar residues" evidence="1">
    <location>
        <begin position="1064"/>
        <end position="1075"/>
    </location>
</feature>
<feature type="region of interest" description="Disordered" evidence="1">
    <location>
        <begin position="573"/>
        <end position="633"/>
    </location>
</feature>
<feature type="compositionally biased region" description="Polar residues" evidence="1">
    <location>
        <begin position="15"/>
        <end position="39"/>
    </location>
</feature>
<comment type="caution">
    <text evidence="2">The sequence shown here is derived from an EMBL/GenBank/DDBJ whole genome shotgun (WGS) entry which is preliminary data.</text>
</comment>
<reference evidence="2" key="1">
    <citation type="journal article" date="2021" name="IMA Fungus">
        <title>Genomic characterization of three marine fungi, including Emericellopsis atlantica sp. nov. with signatures of a generalist lifestyle and marine biomass degradation.</title>
        <authorList>
            <person name="Hagestad O.C."/>
            <person name="Hou L."/>
            <person name="Andersen J.H."/>
            <person name="Hansen E.H."/>
            <person name="Altermark B."/>
            <person name="Li C."/>
            <person name="Kuhnert E."/>
            <person name="Cox R.J."/>
            <person name="Crous P.W."/>
            <person name="Spatafora J.W."/>
            <person name="Lail K."/>
            <person name="Amirebrahimi M."/>
            <person name="Lipzen A."/>
            <person name="Pangilinan J."/>
            <person name="Andreopoulos W."/>
            <person name="Hayes R.D."/>
            <person name="Ng V."/>
            <person name="Grigoriev I.V."/>
            <person name="Jackson S.A."/>
            <person name="Sutton T.D.S."/>
            <person name="Dobson A.D.W."/>
            <person name="Rama T."/>
        </authorList>
    </citation>
    <scope>NUCLEOTIDE SEQUENCE</scope>
    <source>
        <strain evidence="2">TRa018bII</strain>
    </source>
</reference>
<feature type="compositionally biased region" description="Polar residues" evidence="1">
    <location>
        <begin position="1139"/>
        <end position="1154"/>
    </location>
</feature>
<feature type="compositionally biased region" description="Basic and acidic residues" evidence="1">
    <location>
        <begin position="352"/>
        <end position="367"/>
    </location>
</feature>
<feature type="region of interest" description="Disordered" evidence="1">
    <location>
        <begin position="1262"/>
        <end position="1285"/>
    </location>
</feature>
<feature type="region of interest" description="Disordered" evidence="1">
    <location>
        <begin position="1"/>
        <end position="483"/>
    </location>
</feature>
<dbReference type="Proteomes" id="UP000824998">
    <property type="component" value="Unassembled WGS sequence"/>
</dbReference>
<feature type="compositionally biased region" description="Polar residues" evidence="1">
    <location>
        <begin position="676"/>
        <end position="689"/>
    </location>
</feature>
<feature type="compositionally biased region" description="Polar residues" evidence="1">
    <location>
        <begin position="266"/>
        <end position="275"/>
    </location>
</feature>
<feature type="region of interest" description="Disordered" evidence="1">
    <location>
        <begin position="951"/>
        <end position="994"/>
    </location>
</feature>
<feature type="compositionally biased region" description="Polar residues" evidence="1">
    <location>
        <begin position="127"/>
        <end position="165"/>
    </location>
</feature>
<evidence type="ECO:0000313" key="2">
    <source>
        <dbReference type="EMBL" id="KAG9228590.1"/>
    </source>
</evidence>